<organism evidence="3 4">
    <name type="scientific">Nocardioides thalensis</name>
    <dbReference type="NCBI Taxonomy" id="1914755"/>
    <lineage>
        <taxon>Bacteria</taxon>
        <taxon>Bacillati</taxon>
        <taxon>Actinomycetota</taxon>
        <taxon>Actinomycetes</taxon>
        <taxon>Propionibacteriales</taxon>
        <taxon>Nocardioidaceae</taxon>
        <taxon>Nocardioides</taxon>
    </lineage>
</organism>
<gene>
    <name evidence="3" type="ORF">HNR19_002675</name>
</gene>
<dbReference type="RefSeq" id="WP_179668396.1">
    <property type="nucleotide sequence ID" value="NZ_JACCFP010000001.1"/>
</dbReference>
<keyword evidence="4" id="KW-1185">Reference proteome</keyword>
<sequence>MPIGSRARRGFSVLVLSSVLLAGCGDDGSDDAQAAFEDELEAMAGVDDAKVEREAFDTEYYGEEIVVDMASDATADEVTAVLDALRRRERASEGAPQDSKVTLGAGTTSRAGDDFAPDAAPGIFGSTRDHAANERMAELLLAAVTALPDHNVVVVSPTEWSVFGAAEGSDPRAALADDIDAIRSEPLLADSVQGDLSVTAGDRKASFGWYEGLTPDLLEAWHGVAAAFDHEAVRSVTFAGTAIWIITRLPEDVPPKQLTTQAYGDQLWPLVREQVEVLAGLDEHATLEITNEYAFDDDGYQEDRFVRLELGRDARPDRQGRTWIDEAKAYLDQVLATR</sequence>
<evidence type="ECO:0000313" key="3">
    <source>
        <dbReference type="EMBL" id="NYJ01977.1"/>
    </source>
</evidence>
<evidence type="ECO:0000313" key="4">
    <source>
        <dbReference type="Proteomes" id="UP000530424"/>
    </source>
</evidence>
<name>A0A853C440_9ACTN</name>
<dbReference type="PROSITE" id="PS51257">
    <property type="entry name" value="PROKAR_LIPOPROTEIN"/>
    <property type="match status" value="1"/>
</dbReference>
<evidence type="ECO:0000256" key="2">
    <source>
        <dbReference type="SAM" id="SignalP"/>
    </source>
</evidence>
<protein>
    <submittedName>
        <fullName evidence="3">Uncharacterized protein</fullName>
    </submittedName>
</protein>
<dbReference type="AlphaFoldDB" id="A0A853C440"/>
<reference evidence="3 4" key="1">
    <citation type="submission" date="2020-07" db="EMBL/GenBank/DDBJ databases">
        <title>Sequencing the genomes of 1000 actinobacteria strains.</title>
        <authorList>
            <person name="Klenk H.-P."/>
        </authorList>
    </citation>
    <scope>NUCLEOTIDE SEQUENCE [LARGE SCALE GENOMIC DNA]</scope>
    <source>
        <strain evidence="3 4">DSM 103833</strain>
    </source>
</reference>
<proteinExistence type="predicted"/>
<evidence type="ECO:0000256" key="1">
    <source>
        <dbReference type="SAM" id="MobiDB-lite"/>
    </source>
</evidence>
<accession>A0A853C440</accession>
<feature type="signal peptide" evidence="2">
    <location>
        <begin position="1"/>
        <end position="22"/>
    </location>
</feature>
<feature type="region of interest" description="Disordered" evidence="1">
    <location>
        <begin position="88"/>
        <end position="116"/>
    </location>
</feature>
<comment type="caution">
    <text evidence="3">The sequence shown here is derived from an EMBL/GenBank/DDBJ whole genome shotgun (WGS) entry which is preliminary data.</text>
</comment>
<dbReference type="Proteomes" id="UP000530424">
    <property type="component" value="Unassembled WGS sequence"/>
</dbReference>
<keyword evidence="2" id="KW-0732">Signal</keyword>
<feature type="chain" id="PRO_5038722360" evidence="2">
    <location>
        <begin position="23"/>
        <end position="338"/>
    </location>
</feature>
<dbReference type="EMBL" id="JACCFP010000001">
    <property type="protein sequence ID" value="NYJ01977.1"/>
    <property type="molecule type" value="Genomic_DNA"/>
</dbReference>